<sequence>MNNRIITLCYRKIIRPNSLQPWEKMVHEDSYMEFKMQAQNFSVGTQITSYAELLRQVPNAQQLPDRVAPSVSGYVQQLGGIIPDILNTLGRRFLRFNNFQFEIINSDISDSDKHVIAINFFSTPLLWIDTVDNYLLVSAYQEKIGTSADIEILTDLFQLQPYLNIHSLALPESL</sequence>
<keyword evidence="2" id="KW-1185">Reference proteome</keyword>
<dbReference type="EMBL" id="JADFFM010000002">
    <property type="protein sequence ID" value="MBE9667273.1"/>
    <property type="molecule type" value="Genomic_DNA"/>
</dbReference>
<name>A0ABR9XJU4_9SPHI</name>
<dbReference type="RefSeq" id="WP_194106750.1">
    <property type="nucleotide sequence ID" value="NZ_JADFFM010000002.1"/>
</dbReference>
<protein>
    <submittedName>
        <fullName evidence="1">Uncharacterized protein</fullName>
    </submittedName>
</protein>
<comment type="caution">
    <text evidence="1">The sequence shown here is derived from an EMBL/GenBank/DDBJ whole genome shotgun (WGS) entry which is preliminary data.</text>
</comment>
<gene>
    <name evidence="1" type="ORF">IRJ18_12955</name>
</gene>
<dbReference type="Proteomes" id="UP000632774">
    <property type="component" value="Unassembled WGS sequence"/>
</dbReference>
<organism evidence="1 2">
    <name type="scientific">Mucilaginibacter boryungensis</name>
    <dbReference type="NCBI Taxonomy" id="768480"/>
    <lineage>
        <taxon>Bacteria</taxon>
        <taxon>Pseudomonadati</taxon>
        <taxon>Bacteroidota</taxon>
        <taxon>Sphingobacteriia</taxon>
        <taxon>Sphingobacteriales</taxon>
        <taxon>Sphingobacteriaceae</taxon>
        <taxon>Mucilaginibacter</taxon>
    </lineage>
</organism>
<proteinExistence type="predicted"/>
<accession>A0ABR9XJU4</accession>
<evidence type="ECO:0000313" key="2">
    <source>
        <dbReference type="Proteomes" id="UP000632774"/>
    </source>
</evidence>
<evidence type="ECO:0000313" key="1">
    <source>
        <dbReference type="EMBL" id="MBE9667273.1"/>
    </source>
</evidence>
<reference evidence="1 2" key="1">
    <citation type="submission" date="2020-10" db="EMBL/GenBank/DDBJ databases">
        <title>Mucilaginibacter mali sp. nov., isolated from rhizosphere soil of apple orchard.</title>
        <authorList>
            <person name="Lee J.-S."/>
            <person name="Kim H.S."/>
            <person name="Kim J.-S."/>
        </authorList>
    </citation>
    <scope>NUCLEOTIDE SEQUENCE [LARGE SCALE GENOMIC DNA]</scope>
    <source>
        <strain evidence="1 2">KCTC 23157</strain>
    </source>
</reference>